<dbReference type="InParanoid" id="A0A067R1D6"/>
<dbReference type="Proteomes" id="UP000027135">
    <property type="component" value="Unassembled WGS sequence"/>
</dbReference>
<proteinExistence type="predicted"/>
<organism evidence="1 2">
    <name type="scientific">Zootermopsis nevadensis</name>
    <name type="common">Dampwood termite</name>
    <dbReference type="NCBI Taxonomy" id="136037"/>
    <lineage>
        <taxon>Eukaryota</taxon>
        <taxon>Metazoa</taxon>
        <taxon>Ecdysozoa</taxon>
        <taxon>Arthropoda</taxon>
        <taxon>Hexapoda</taxon>
        <taxon>Insecta</taxon>
        <taxon>Pterygota</taxon>
        <taxon>Neoptera</taxon>
        <taxon>Polyneoptera</taxon>
        <taxon>Dictyoptera</taxon>
        <taxon>Blattodea</taxon>
        <taxon>Blattoidea</taxon>
        <taxon>Termitoidae</taxon>
        <taxon>Termopsidae</taxon>
        <taxon>Zootermopsis</taxon>
    </lineage>
</organism>
<accession>A0A067R1D6</accession>
<evidence type="ECO:0000313" key="2">
    <source>
        <dbReference type="Proteomes" id="UP000027135"/>
    </source>
</evidence>
<gene>
    <name evidence="1" type="ORF">L798_14030</name>
</gene>
<dbReference type="AlphaFoldDB" id="A0A067R1D6"/>
<sequence>MHFIRKDLLIFQYGIVLGESSIRQAPDIPPMLTSLMQFGKIPLTRDNTCKSASSSCRRTLSASAACSCGSLSW</sequence>
<reference evidence="1 2" key="1">
    <citation type="journal article" date="2014" name="Nat. Commun.">
        <title>Molecular traces of alternative social organization in a termite genome.</title>
        <authorList>
            <person name="Terrapon N."/>
            <person name="Li C."/>
            <person name="Robertson H.M."/>
            <person name="Ji L."/>
            <person name="Meng X."/>
            <person name="Booth W."/>
            <person name="Chen Z."/>
            <person name="Childers C.P."/>
            <person name="Glastad K.M."/>
            <person name="Gokhale K."/>
            <person name="Gowin J."/>
            <person name="Gronenberg W."/>
            <person name="Hermansen R.A."/>
            <person name="Hu H."/>
            <person name="Hunt B.G."/>
            <person name="Huylmans A.K."/>
            <person name="Khalil S.M."/>
            <person name="Mitchell R.D."/>
            <person name="Munoz-Torres M.C."/>
            <person name="Mustard J.A."/>
            <person name="Pan H."/>
            <person name="Reese J.T."/>
            <person name="Scharf M.E."/>
            <person name="Sun F."/>
            <person name="Vogel H."/>
            <person name="Xiao J."/>
            <person name="Yang W."/>
            <person name="Yang Z."/>
            <person name="Yang Z."/>
            <person name="Zhou J."/>
            <person name="Zhu J."/>
            <person name="Brent C.S."/>
            <person name="Elsik C.G."/>
            <person name="Goodisman M.A."/>
            <person name="Liberles D.A."/>
            <person name="Roe R.M."/>
            <person name="Vargo E.L."/>
            <person name="Vilcinskas A."/>
            <person name="Wang J."/>
            <person name="Bornberg-Bauer E."/>
            <person name="Korb J."/>
            <person name="Zhang G."/>
            <person name="Liebig J."/>
        </authorList>
    </citation>
    <scope>NUCLEOTIDE SEQUENCE [LARGE SCALE GENOMIC DNA]</scope>
    <source>
        <tissue evidence="1">Whole organism</tissue>
    </source>
</reference>
<keyword evidence="2" id="KW-1185">Reference proteome</keyword>
<protein>
    <submittedName>
        <fullName evidence="1">Uncharacterized protein</fullName>
    </submittedName>
</protein>
<dbReference type="EMBL" id="KK853098">
    <property type="protein sequence ID" value="KDR11398.1"/>
    <property type="molecule type" value="Genomic_DNA"/>
</dbReference>
<evidence type="ECO:0000313" key="1">
    <source>
        <dbReference type="EMBL" id="KDR11398.1"/>
    </source>
</evidence>
<name>A0A067R1D6_ZOONE</name>